<dbReference type="AlphaFoldDB" id="V3YWS8"/>
<organism evidence="2 3">
    <name type="scientific">Lottia gigantea</name>
    <name type="common">Giant owl limpet</name>
    <dbReference type="NCBI Taxonomy" id="225164"/>
    <lineage>
        <taxon>Eukaryota</taxon>
        <taxon>Metazoa</taxon>
        <taxon>Spiralia</taxon>
        <taxon>Lophotrochozoa</taxon>
        <taxon>Mollusca</taxon>
        <taxon>Gastropoda</taxon>
        <taxon>Patellogastropoda</taxon>
        <taxon>Lottioidea</taxon>
        <taxon>Lottiidae</taxon>
        <taxon>Lottia</taxon>
    </lineage>
</organism>
<dbReference type="InterPro" id="IPR036259">
    <property type="entry name" value="MFS_trans_sf"/>
</dbReference>
<dbReference type="CTD" id="20233571"/>
<keyword evidence="3" id="KW-1185">Reference proteome</keyword>
<proteinExistence type="predicted"/>
<dbReference type="HOGENOM" id="CLU_001265_59_1_1"/>
<gene>
    <name evidence="2" type="ORF">LOTGIDRAFT_134531</name>
</gene>
<feature type="transmembrane region" description="Helical" evidence="1">
    <location>
        <begin position="331"/>
        <end position="358"/>
    </location>
</feature>
<dbReference type="RefSeq" id="XP_009066845.1">
    <property type="nucleotide sequence ID" value="XM_009068597.1"/>
</dbReference>
<feature type="transmembrane region" description="Helical" evidence="1">
    <location>
        <begin position="298"/>
        <end position="319"/>
    </location>
</feature>
<dbReference type="InterPro" id="IPR050327">
    <property type="entry name" value="Proton-linked_MCT"/>
</dbReference>
<dbReference type="PANTHER" id="PTHR11360">
    <property type="entry name" value="MONOCARBOXYLATE TRANSPORTER"/>
    <property type="match status" value="1"/>
</dbReference>
<dbReference type="OMA" id="MITTCAF"/>
<reference evidence="2 3" key="1">
    <citation type="journal article" date="2013" name="Nature">
        <title>Insights into bilaterian evolution from three spiralian genomes.</title>
        <authorList>
            <person name="Simakov O."/>
            <person name="Marletaz F."/>
            <person name="Cho S.J."/>
            <person name="Edsinger-Gonzales E."/>
            <person name="Havlak P."/>
            <person name="Hellsten U."/>
            <person name="Kuo D.H."/>
            <person name="Larsson T."/>
            <person name="Lv J."/>
            <person name="Arendt D."/>
            <person name="Savage R."/>
            <person name="Osoegawa K."/>
            <person name="de Jong P."/>
            <person name="Grimwood J."/>
            <person name="Chapman J.A."/>
            <person name="Shapiro H."/>
            <person name="Aerts A."/>
            <person name="Otillar R.P."/>
            <person name="Terry A.Y."/>
            <person name="Boore J.L."/>
            <person name="Grigoriev I.V."/>
            <person name="Lindberg D.R."/>
            <person name="Seaver E.C."/>
            <person name="Weisblat D.A."/>
            <person name="Putnam N.H."/>
            <person name="Rokhsar D.S."/>
        </authorList>
    </citation>
    <scope>NUCLEOTIDE SEQUENCE [LARGE SCALE GENOMIC DNA]</scope>
</reference>
<evidence type="ECO:0000313" key="2">
    <source>
        <dbReference type="EMBL" id="ESO82493.1"/>
    </source>
</evidence>
<protein>
    <recommendedName>
        <fullName evidence="4">Major facilitator superfamily (MFS) profile domain-containing protein</fullName>
    </recommendedName>
</protein>
<dbReference type="Gene3D" id="1.20.1250.20">
    <property type="entry name" value="MFS general substrate transporter like domains"/>
    <property type="match status" value="2"/>
</dbReference>
<dbReference type="Pfam" id="PF07690">
    <property type="entry name" value="MFS_1"/>
    <property type="match status" value="1"/>
</dbReference>
<dbReference type="PANTHER" id="PTHR11360:SF284">
    <property type="entry name" value="EG:103B4.3 PROTEIN-RELATED"/>
    <property type="match status" value="1"/>
</dbReference>
<dbReference type="GO" id="GO:0008028">
    <property type="term" value="F:monocarboxylic acid transmembrane transporter activity"/>
    <property type="evidence" value="ECO:0007669"/>
    <property type="project" value="TreeGrafter"/>
</dbReference>
<feature type="transmembrane region" description="Helical" evidence="1">
    <location>
        <begin position="7"/>
        <end position="36"/>
    </location>
</feature>
<name>V3YWS8_LOTGI</name>
<keyword evidence="1" id="KW-1133">Transmembrane helix</keyword>
<feature type="transmembrane region" description="Helical" evidence="1">
    <location>
        <begin position="206"/>
        <end position="229"/>
    </location>
</feature>
<keyword evidence="1" id="KW-0812">Transmembrane</keyword>
<dbReference type="EMBL" id="KB203888">
    <property type="protein sequence ID" value="ESO82493.1"/>
    <property type="molecule type" value="Genomic_DNA"/>
</dbReference>
<feature type="transmembrane region" description="Helical" evidence="1">
    <location>
        <begin position="136"/>
        <end position="154"/>
    </location>
</feature>
<feature type="transmembrane region" description="Helical" evidence="1">
    <location>
        <begin position="166"/>
        <end position="185"/>
    </location>
</feature>
<accession>V3YWS8</accession>
<sequence length="369" mass="40486">MEEIKPFAWIVLTASFFSLFFNSSLNYSVGVIHIALLDTYVDEDIQTISWLGSLFSSMFAISGFMGTILINMFNVRVCVMVSGVVTLIGFSLSSIVTDMRYLFITYSLIGGTGQAICYTGSMVTLGYYFKHKASMASGIALCGCGLCTFVFPPISQLFVDRYGLNGAFLLLGALGFQSTVCGALMRPTEFEIVAKRRLLCIMLKSMQFCLFLISSVAFNMGQSIIYLFLPDYFRHLGSSSMEAAFILSIAGVTGVVARVLLGFLTQLVNSAIVYGGTFGIMGIITYFVKYMTTLPSKLFFTSMFGFYTGACWVLHYTILVETVGIGKLSDAMGIGMVFCGIGYFTGPPLAVFMMRLVILRFTIHLALTF</sequence>
<feature type="transmembrane region" description="Helical" evidence="1">
    <location>
        <begin position="241"/>
        <end position="264"/>
    </location>
</feature>
<feature type="transmembrane region" description="Helical" evidence="1">
    <location>
        <begin position="77"/>
        <end position="97"/>
    </location>
</feature>
<feature type="transmembrane region" description="Helical" evidence="1">
    <location>
        <begin position="271"/>
        <end position="292"/>
    </location>
</feature>
<feature type="transmembrane region" description="Helical" evidence="1">
    <location>
        <begin position="48"/>
        <end position="70"/>
    </location>
</feature>
<evidence type="ECO:0008006" key="4">
    <source>
        <dbReference type="Google" id="ProtNLM"/>
    </source>
</evidence>
<keyword evidence="1" id="KW-0472">Membrane</keyword>
<feature type="transmembrane region" description="Helical" evidence="1">
    <location>
        <begin position="103"/>
        <end position="129"/>
    </location>
</feature>
<dbReference type="OrthoDB" id="6111965at2759"/>
<dbReference type="InterPro" id="IPR011701">
    <property type="entry name" value="MFS"/>
</dbReference>
<evidence type="ECO:0000256" key="1">
    <source>
        <dbReference type="SAM" id="Phobius"/>
    </source>
</evidence>
<evidence type="ECO:0000313" key="3">
    <source>
        <dbReference type="Proteomes" id="UP000030746"/>
    </source>
</evidence>
<dbReference type="GeneID" id="20233571"/>
<dbReference type="Proteomes" id="UP000030746">
    <property type="component" value="Unassembled WGS sequence"/>
</dbReference>
<dbReference type="SUPFAM" id="SSF103473">
    <property type="entry name" value="MFS general substrate transporter"/>
    <property type="match status" value="1"/>
</dbReference>
<dbReference type="KEGG" id="lgi:LOTGIDRAFT_134531"/>